<evidence type="ECO:0000313" key="19">
    <source>
        <dbReference type="Proteomes" id="UP000182598"/>
    </source>
</evidence>
<dbReference type="NCBIfam" id="TIGR00227">
    <property type="entry name" value="ribD_Cterm"/>
    <property type="match status" value="1"/>
</dbReference>
<evidence type="ECO:0000256" key="16">
    <source>
        <dbReference type="PIRSR" id="PIRSR006769-3"/>
    </source>
</evidence>
<organism evidence="18 19">
    <name type="scientific">Pseudidiomarina woesei</name>
    <dbReference type="NCBI Taxonomy" id="1381080"/>
    <lineage>
        <taxon>Bacteria</taxon>
        <taxon>Pseudomonadati</taxon>
        <taxon>Pseudomonadota</taxon>
        <taxon>Gammaproteobacteria</taxon>
        <taxon>Alteromonadales</taxon>
        <taxon>Idiomarinaceae</taxon>
        <taxon>Pseudidiomarina</taxon>
    </lineage>
</organism>
<keyword evidence="11 13" id="KW-0560">Oxidoreductase</keyword>
<evidence type="ECO:0000313" key="18">
    <source>
        <dbReference type="EMBL" id="CUA83325.1"/>
    </source>
</evidence>
<dbReference type="Pfam" id="PF01872">
    <property type="entry name" value="RibD_C"/>
    <property type="match status" value="1"/>
</dbReference>
<feature type="binding site" evidence="15">
    <location>
        <position position="227"/>
    </location>
    <ligand>
        <name>NADP(+)</name>
        <dbReference type="ChEBI" id="CHEBI:58349"/>
    </ligand>
</feature>
<dbReference type="RefSeq" id="WP_055438221.1">
    <property type="nucleotide sequence ID" value="NZ_CYHB01000001.1"/>
</dbReference>
<evidence type="ECO:0000256" key="1">
    <source>
        <dbReference type="ARBA" id="ARBA00002151"/>
    </source>
</evidence>
<dbReference type="PROSITE" id="PS00903">
    <property type="entry name" value="CYT_DCMP_DEAMINASES_1"/>
    <property type="match status" value="1"/>
</dbReference>
<dbReference type="InterPro" id="IPR002734">
    <property type="entry name" value="RibDG_C"/>
</dbReference>
<dbReference type="CDD" id="cd01284">
    <property type="entry name" value="Riboflavin_deaminase-reductase"/>
    <property type="match status" value="1"/>
</dbReference>
<dbReference type="GO" id="GO:0008703">
    <property type="term" value="F:5-amino-6-(5-phosphoribosylamino)uracil reductase activity"/>
    <property type="evidence" value="ECO:0007669"/>
    <property type="project" value="UniProtKB-EC"/>
</dbReference>
<evidence type="ECO:0000256" key="13">
    <source>
        <dbReference type="PIRNR" id="PIRNR006769"/>
    </source>
</evidence>
<dbReference type="GO" id="GO:0009231">
    <property type="term" value="P:riboflavin biosynthetic process"/>
    <property type="evidence" value="ECO:0007669"/>
    <property type="project" value="UniProtKB-UniPathway"/>
</dbReference>
<dbReference type="SUPFAM" id="SSF53597">
    <property type="entry name" value="Dihydrofolate reductase-like"/>
    <property type="match status" value="1"/>
</dbReference>
<dbReference type="InterPro" id="IPR002125">
    <property type="entry name" value="CMP_dCMP_dom"/>
</dbReference>
<feature type="active site" description="Proton donor" evidence="14">
    <location>
        <position position="57"/>
    </location>
</feature>
<feature type="binding site" evidence="15">
    <location>
        <position position="159"/>
    </location>
    <ligand>
        <name>NADP(+)</name>
        <dbReference type="ChEBI" id="CHEBI:58349"/>
    </ligand>
</feature>
<reference evidence="19" key="1">
    <citation type="submission" date="2015-08" db="EMBL/GenBank/DDBJ databases">
        <authorList>
            <person name="Varghese N."/>
        </authorList>
    </citation>
    <scope>NUCLEOTIDE SEQUENCE [LARGE SCALE GENOMIC DNA]</scope>
    <source>
        <strain evidence="19">DSM 27808</strain>
    </source>
</reference>
<feature type="binding site" evidence="15">
    <location>
        <position position="299"/>
    </location>
    <ligand>
        <name>substrate</name>
    </ligand>
</feature>
<dbReference type="EMBL" id="CYHB01000001">
    <property type="protein sequence ID" value="CUA83325.1"/>
    <property type="molecule type" value="Genomic_DNA"/>
</dbReference>
<dbReference type="InterPro" id="IPR050765">
    <property type="entry name" value="Riboflavin_Biosynth_HTPR"/>
</dbReference>
<evidence type="ECO:0000256" key="8">
    <source>
        <dbReference type="ARBA" id="ARBA00022801"/>
    </source>
</evidence>
<feature type="binding site" evidence="15">
    <location>
        <position position="205"/>
    </location>
    <ligand>
        <name>NADP(+)</name>
        <dbReference type="ChEBI" id="CHEBI:58349"/>
    </ligand>
</feature>
<dbReference type="GO" id="GO:0008835">
    <property type="term" value="F:diaminohydroxyphosphoribosylaminopyrimidine deaminase activity"/>
    <property type="evidence" value="ECO:0007669"/>
    <property type="project" value="UniProtKB-EC"/>
</dbReference>
<dbReference type="InterPro" id="IPR004794">
    <property type="entry name" value="Eubact_RibD"/>
</dbReference>
<feature type="binding site" evidence="15">
    <location>
        <position position="212"/>
    </location>
    <ligand>
        <name>substrate</name>
    </ligand>
</feature>
<evidence type="ECO:0000256" key="3">
    <source>
        <dbReference type="ARBA" id="ARBA00004910"/>
    </source>
</evidence>
<dbReference type="PANTHER" id="PTHR38011">
    <property type="entry name" value="DIHYDROFOLATE REDUCTASE FAMILY PROTEIN (AFU_ORTHOLOGUE AFUA_8G06820)"/>
    <property type="match status" value="1"/>
</dbReference>
<feature type="binding site" evidence="16">
    <location>
        <position position="89"/>
    </location>
    <ligand>
        <name>Zn(2+)</name>
        <dbReference type="ChEBI" id="CHEBI:29105"/>
        <note>catalytic</note>
    </ligand>
</feature>
<evidence type="ECO:0000259" key="17">
    <source>
        <dbReference type="PROSITE" id="PS51747"/>
    </source>
</evidence>
<dbReference type="InterPro" id="IPR016192">
    <property type="entry name" value="APOBEC/CMP_deaminase_Zn-bd"/>
</dbReference>
<evidence type="ECO:0000256" key="4">
    <source>
        <dbReference type="ARBA" id="ARBA00005259"/>
    </source>
</evidence>
<dbReference type="PIRSF" id="PIRSF006769">
    <property type="entry name" value="RibD"/>
    <property type="match status" value="1"/>
</dbReference>
<keyword evidence="12" id="KW-0511">Multifunctional enzyme</keyword>
<evidence type="ECO:0000256" key="7">
    <source>
        <dbReference type="ARBA" id="ARBA00022723"/>
    </source>
</evidence>
<comment type="pathway">
    <text evidence="3 13">Cofactor biosynthesis; riboflavin biosynthesis; 5-amino-6-(D-ribitylamino)uracil from GTP: step 3/4.</text>
</comment>
<dbReference type="Gene3D" id="3.40.140.10">
    <property type="entry name" value="Cytidine Deaminase, domain 2"/>
    <property type="match status" value="1"/>
</dbReference>
<evidence type="ECO:0000256" key="12">
    <source>
        <dbReference type="ARBA" id="ARBA00023268"/>
    </source>
</evidence>
<comment type="catalytic activity">
    <reaction evidence="13">
        <text>2,5-diamino-6-hydroxy-4-(5-phosphoribosylamino)-pyrimidine + H2O + H(+) = 5-amino-6-(5-phospho-D-ribosylamino)uracil + NH4(+)</text>
        <dbReference type="Rhea" id="RHEA:21868"/>
        <dbReference type="ChEBI" id="CHEBI:15377"/>
        <dbReference type="ChEBI" id="CHEBI:15378"/>
        <dbReference type="ChEBI" id="CHEBI:28938"/>
        <dbReference type="ChEBI" id="CHEBI:58453"/>
        <dbReference type="ChEBI" id="CHEBI:58614"/>
        <dbReference type="EC" id="3.5.4.26"/>
    </reaction>
</comment>
<dbReference type="UniPathway" id="UPA00275">
    <property type="reaction ID" value="UER00401"/>
</dbReference>
<feature type="binding site" evidence="16">
    <location>
        <position position="55"/>
    </location>
    <ligand>
        <name>Zn(2+)</name>
        <dbReference type="ChEBI" id="CHEBI:29105"/>
        <note>catalytic</note>
    </ligand>
</feature>
<feature type="binding site" evidence="15">
    <location>
        <position position="175"/>
    </location>
    <ligand>
        <name>NADP(+)</name>
        <dbReference type="ChEBI" id="CHEBI:58349"/>
    </ligand>
</feature>
<proteinExistence type="inferred from homology"/>
<dbReference type="FunFam" id="3.40.140.10:FF:000025">
    <property type="entry name" value="Riboflavin biosynthesis protein RibD"/>
    <property type="match status" value="1"/>
</dbReference>
<dbReference type="GO" id="GO:0008270">
    <property type="term" value="F:zinc ion binding"/>
    <property type="evidence" value="ECO:0007669"/>
    <property type="project" value="InterPro"/>
</dbReference>
<dbReference type="NCBIfam" id="TIGR00326">
    <property type="entry name" value="eubact_ribD"/>
    <property type="match status" value="1"/>
</dbReference>
<comment type="similarity">
    <text evidence="5 13">In the C-terminal section; belongs to the HTP reductase family.</text>
</comment>
<evidence type="ECO:0000256" key="14">
    <source>
        <dbReference type="PIRSR" id="PIRSR006769-1"/>
    </source>
</evidence>
<keyword evidence="6 13" id="KW-0686">Riboflavin biosynthesis</keyword>
<evidence type="ECO:0000256" key="6">
    <source>
        <dbReference type="ARBA" id="ARBA00022619"/>
    </source>
</evidence>
<comment type="cofactor">
    <cofactor evidence="13 16">
        <name>Zn(2+)</name>
        <dbReference type="ChEBI" id="CHEBI:29105"/>
    </cofactor>
    <text evidence="13 16">Binds 1 zinc ion.</text>
</comment>
<sequence>MTKPRVNHQFYMQRALELAAQGRFSTHPNPMVGCVIVANGEIVGEGWHERAGEPHAEVHALRQAGERAQGATAYVTLEPCSYFGRTPPCADALINAGLKCVVVAMQDPNPQVSGEGIARLQAQGIDVKVGVLEQDARRLNSGFVSRMQRKRPWVRVKMAASLDGRTALANGASQWVTSSDVRNDVHRWRAQSGAILSTAETVLADQAQLTARHQQAVLQPLRVIIDSRGLLTGEEVVFSNTAPILLVHAPDTQRSVESAARWPEHVQVVTVERTQIGHIDLAELLHTLAAREVNSVWTECGAQLAGALIEAELVDELIVYLAPKLMGHTAHGLLQLPPFEAMSQVPELKFTDVRLVADALRIVAVPHRVRGDILS</sequence>
<dbReference type="InterPro" id="IPR024072">
    <property type="entry name" value="DHFR-like_dom_sf"/>
</dbReference>
<keyword evidence="19" id="KW-1185">Reference proteome</keyword>
<dbReference type="GO" id="GO:0050661">
    <property type="term" value="F:NADP binding"/>
    <property type="evidence" value="ECO:0007669"/>
    <property type="project" value="InterPro"/>
</dbReference>
<keyword evidence="10 13" id="KW-0521">NADP</keyword>
<dbReference type="Proteomes" id="UP000182598">
    <property type="component" value="Unassembled WGS sequence"/>
</dbReference>
<comment type="function">
    <text evidence="1 13">Converts 2,5-diamino-6-(ribosylamino)-4(3h)-pyrimidinone 5'-phosphate into 5-amino-6-(ribosylamino)-2,4(1h,3h)-pyrimidinedione 5'-phosphate.</text>
</comment>
<feature type="binding site" evidence="15">
    <location>
        <position position="209"/>
    </location>
    <ligand>
        <name>substrate</name>
    </ligand>
</feature>
<feature type="binding site" evidence="16">
    <location>
        <position position="80"/>
    </location>
    <ligand>
        <name>Zn(2+)</name>
        <dbReference type="ChEBI" id="CHEBI:29105"/>
        <note>catalytic</note>
    </ligand>
</feature>
<dbReference type="PANTHER" id="PTHR38011:SF7">
    <property type="entry name" value="2,5-DIAMINO-6-RIBOSYLAMINO-4(3H)-PYRIMIDINONE 5'-PHOSPHATE REDUCTASE"/>
    <property type="match status" value="1"/>
</dbReference>
<dbReference type="Gene3D" id="3.40.430.10">
    <property type="entry name" value="Dihydrofolate Reductase, subunit A"/>
    <property type="match status" value="1"/>
</dbReference>
<keyword evidence="9 13" id="KW-0862">Zinc</keyword>
<evidence type="ECO:0000256" key="5">
    <source>
        <dbReference type="ARBA" id="ARBA00007417"/>
    </source>
</evidence>
<dbReference type="InterPro" id="IPR016193">
    <property type="entry name" value="Cytidine_deaminase-like"/>
</dbReference>
<feature type="binding site" evidence="15">
    <location>
        <position position="189"/>
    </location>
    <ligand>
        <name>substrate</name>
    </ligand>
</feature>
<evidence type="ECO:0000256" key="9">
    <source>
        <dbReference type="ARBA" id="ARBA00022833"/>
    </source>
</evidence>
<accession>A0A0K6GXM3</accession>
<comment type="similarity">
    <text evidence="4 13">In the N-terminal section; belongs to the cytidine and deoxycytidylate deaminase family.</text>
</comment>
<evidence type="ECO:0000256" key="2">
    <source>
        <dbReference type="ARBA" id="ARBA00004882"/>
    </source>
</evidence>
<dbReference type="EC" id="1.1.1.193" evidence="13"/>
<evidence type="ECO:0000256" key="15">
    <source>
        <dbReference type="PIRSR" id="PIRSR006769-2"/>
    </source>
</evidence>
<dbReference type="InterPro" id="IPR011549">
    <property type="entry name" value="RibD_C"/>
</dbReference>
<protein>
    <recommendedName>
        <fullName evidence="13">Riboflavin biosynthesis protein RibD</fullName>
    </recommendedName>
    <domain>
        <recommendedName>
            <fullName evidence="13">Diaminohydroxyphosphoribosylaminopyrimidine deaminase</fullName>
            <shortName evidence="13">DRAP deaminase</shortName>
            <ecNumber evidence="13">3.5.4.26</ecNumber>
        </recommendedName>
        <alternativeName>
            <fullName evidence="13">Riboflavin-specific deaminase</fullName>
        </alternativeName>
    </domain>
    <domain>
        <recommendedName>
            <fullName evidence="13">5-amino-6-(5-phosphoribosylamino)uracil reductase</fullName>
            <ecNumber evidence="13">1.1.1.193</ecNumber>
        </recommendedName>
        <alternativeName>
            <fullName evidence="13">HTP reductase</fullName>
        </alternativeName>
    </domain>
</protein>
<evidence type="ECO:0000256" key="11">
    <source>
        <dbReference type="ARBA" id="ARBA00023002"/>
    </source>
</evidence>
<keyword evidence="8 13" id="KW-0378">Hydrolase</keyword>
<gene>
    <name evidence="18" type="ORF">Ga0061064_0541</name>
</gene>
<feature type="binding site" evidence="15">
    <location>
        <position position="201"/>
    </location>
    <ligand>
        <name>NADP(+)</name>
        <dbReference type="ChEBI" id="CHEBI:58349"/>
    </ligand>
</feature>
<feature type="binding site" evidence="15">
    <location>
        <begin position="301"/>
        <end position="307"/>
    </location>
    <ligand>
        <name>NADP(+)</name>
        <dbReference type="ChEBI" id="CHEBI:58349"/>
    </ligand>
</feature>
<dbReference type="Pfam" id="PF00383">
    <property type="entry name" value="dCMP_cyt_deam_1"/>
    <property type="match status" value="1"/>
</dbReference>
<feature type="binding site" evidence="15">
    <location>
        <position position="173"/>
    </location>
    <ligand>
        <name>substrate</name>
    </ligand>
</feature>
<keyword evidence="7 13" id="KW-0479">Metal-binding</keyword>
<dbReference type="PROSITE" id="PS51747">
    <property type="entry name" value="CYT_DCMP_DEAMINASES_2"/>
    <property type="match status" value="1"/>
</dbReference>
<comment type="catalytic activity">
    <reaction evidence="13">
        <text>5-amino-6-(5-phospho-D-ribitylamino)uracil + NADP(+) = 5-amino-6-(5-phospho-D-ribosylamino)uracil + NADPH + H(+)</text>
        <dbReference type="Rhea" id="RHEA:17845"/>
        <dbReference type="ChEBI" id="CHEBI:15378"/>
        <dbReference type="ChEBI" id="CHEBI:57783"/>
        <dbReference type="ChEBI" id="CHEBI:58349"/>
        <dbReference type="ChEBI" id="CHEBI:58421"/>
        <dbReference type="ChEBI" id="CHEBI:58453"/>
        <dbReference type="EC" id="1.1.1.193"/>
    </reaction>
</comment>
<name>A0A0K6GXM3_9GAMM</name>
<dbReference type="AlphaFoldDB" id="A0A0K6GXM3"/>
<dbReference type="EC" id="3.5.4.26" evidence="13"/>
<evidence type="ECO:0000256" key="10">
    <source>
        <dbReference type="ARBA" id="ARBA00022857"/>
    </source>
</evidence>
<dbReference type="SUPFAM" id="SSF53927">
    <property type="entry name" value="Cytidine deaminase-like"/>
    <property type="match status" value="1"/>
</dbReference>
<feature type="domain" description="CMP/dCMP-type deaminase" evidence="17">
    <location>
        <begin position="6"/>
        <end position="120"/>
    </location>
</feature>
<comment type="pathway">
    <text evidence="2 13">Cofactor biosynthesis; riboflavin biosynthesis; 5-amino-6-(D-ribitylamino)uracil from GTP: step 2/4.</text>
</comment>